<dbReference type="InterPro" id="IPR026669">
    <property type="entry name" value="Arsenite_MeTrfase-like"/>
</dbReference>
<evidence type="ECO:0000256" key="9">
    <source>
        <dbReference type="ARBA" id="ARBA00034521"/>
    </source>
</evidence>
<evidence type="ECO:0000256" key="1">
    <source>
        <dbReference type="ARBA" id="ARBA00004656"/>
    </source>
</evidence>
<evidence type="ECO:0000256" key="3">
    <source>
        <dbReference type="ARBA" id="ARBA00022295"/>
    </source>
</evidence>
<keyword evidence="7" id="KW-0458">Lysosome</keyword>
<sequence>MATGTPDSQARFGQSVKGLLTEKVNTCGTDVIALTKQVLKGSRSSELLGQAARNMVLQEDAILHSEDSLRKMAIITTHLQYHVRSPSRCDSQGRSGEGPRDWLRGIVGFWESCQQAASARSAHWADQGVGLELALSKGQWAVIKNVAEASSSVLFLLASVPRLLRQNYYGNVLKTFADLQTNACVTPATLVPKYVQETLKNVHEDVTSRYYGCGLVVPERLENCQILDLGCGSGRDCYMLSQLVGEKGHVTGIDMTKAQVEVAKTYLEYHMKKFGFQAPNVTFIHGCIEKLAEAGAQQESYDIAVSNCVINLVPDKEQVLREVYDTLKYGGELYFSDVYANLEVPEDIKSHKVLWGECLGGALYWKDLAIIAQKIGFCPPRLVTANLITIQNKELESVLGDCRFVSATFRLFKLPKTGQAKRCQAVYKGGITGHEKELIFDANFTFKVNNNNNNCSRGSSVAEWWRTHQPAQGPVFHLQQEGEAVEVDGDTAAVLKNSRFAQDFLFTPLVAELPAARSCSGLETKLVNSQRAIFQSCWTDRFASLALSPEQSCCR</sequence>
<dbReference type="Gene3D" id="3.40.50.150">
    <property type="entry name" value="Vaccinia Virus protein VP39"/>
    <property type="match status" value="1"/>
</dbReference>
<dbReference type="GO" id="GO:0018872">
    <property type="term" value="P:arsonoacetate metabolic process"/>
    <property type="evidence" value="ECO:0007669"/>
    <property type="project" value="TreeGrafter"/>
</dbReference>
<dbReference type="EMBL" id="JAATJU010025000">
    <property type="protein sequence ID" value="KAH0504454.1"/>
    <property type="molecule type" value="Genomic_DNA"/>
</dbReference>
<proteinExistence type="inferred from homology"/>
<keyword evidence="6" id="KW-0472">Membrane</keyword>
<dbReference type="AlphaFoldDB" id="A0A8J6G590"/>
<comment type="similarity">
    <text evidence="8">Belongs to the methyltransferase superfamily. Arsenite methyltransferase family.</text>
</comment>
<evidence type="ECO:0000256" key="4">
    <source>
        <dbReference type="ARBA" id="ARBA00022679"/>
    </source>
</evidence>
<evidence type="ECO:0000256" key="11">
    <source>
        <dbReference type="ARBA" id="ARBA00047941"/>
    </source>
</evidence>
<dbReference type="InterPro" id="IPR025714">
    <property type="entry name" value="Methyltranfer_dom"/>
</dbReference>
<dbReference type="EC" id="2.1.1.137" evidence="9"/>
<evidence type="ECO:0000256" key="10">
    <source>
        <dbReference type="ARBA" id="ARBA00034545"/>
    </source>
</evidence>
<comment type="similarity">
    <text evidence="2">Belongs to the BORCS7 family.</text>
</comment>
<dbReference type="Pfam" id="PF16088">
    <property type="entry name" value="BORCS7"/>
    <property type="match status" value="1"/>
</dbReference>
<dbReference type="PANTHER" id="PTHR43675">
    <property type="entry name" value="ARSENITE METHYLTRANSFERASE"/>
    <property type="match status" value="1"/>
</dbReference>
<keyword evidence="15" id="KW-0489">Methyltransferase</keyword>
<dbReference type="GO" id="GO:0030791">
    <property type="term" value="F:arsenite methyltransferase activity"/>
    <property type="evidence" value="ECO:0007669"/>
    <property type="project" value="UniProtKB-EC"/>
</dbReference>
<name>A0A8J6G590_MICOH</name>
<accession>A0A8J6G590</accession>
<evidence type="ECO:0000256" key="6">
    <source>
        <dbReference type="ARBA" id="ARBA00023136"/>
    </source>
</evidence>
<evidence type="ECO:0000256" key="12">
    <source>
        <dbReference type="ARBA" id="ARBA00047943"/>
    </source>
</evidence>
<gene>
    <name evidence="15" type="ORF">LTLLF_181830</name>
</gene>
<dbReference type="PANTHER" id="PTHR43675:SF8">
    <property type="entry name" value="ARSENITE METHYLTRANSFERASE"/>
    <property type="match status" value="1"/>
</dbReference>
<keyword evidence="5" id="KW-0949">S-adenosyl-L-methionine</keyword>
<evidence type="ECO:0000313" key="15">
    <source>
        <dbReference type="EMBL" id="KAH0504454.1"/>
    </source>
</evidence>
<comment type="catalytic activity">
    <reaction evidence="11">
        <text>arsenic triglutathione + [thioredoxin]-dithiol + S-adenosyl-L-methionine + 2 H2O = methylarsonous acid + [thioredoxin]-disulfide + 3 glutathione + S-adenosyl-L-homocysteine + H(+)</text>
        <dbReference type="Rhea" id="RHEA:69460"/>
        <dbReference type="Rhea" id="RHEA-COMP:10698"/>
        <dbReference type="Rhea" id="RHEA-COMP:10700"/>
        <dbReference type="ChEBI" id="CHEBI:15377"/>
        <dbReference type="ChEBI" id="CHEBI:15378"/>
        <dbReference type="ChEBI" id="CHEBI:17826"/>
        <dbReference type="ChEBI" id="CHEBI:29950"/>
        <dbReference type="ChEBI" id="CHEBI:50058"/>
        <dbReference type="ChEBI" id="CHEBI:57856"/>
        <dbReference type="ChEBI" id="CHEBI:57925"/>
        <dbReference type="ChEBI" id="CHEBI:59789"/>
        <dbReference type="ChEBI" id="CHEBI:183640"/>
        <dbReference type="EC" id="2.1.1.137"/>
    </reaction>
</comment>
<dbReference type="SUPFAM" id="SSF53335">
    <property type="entry name" value="S-adenosyl-L-methionine-dependent methyltransferases"/>
    <property type="match status" value="1"/>
</dbReference>
<evidence type="ECO:0000313" key="16">
    <source>
        <dbReference type="Proteomes" id="UP000710432"/>
    </source>
</evidence>
<dbReference type="GO" id="GO:0005829">
    <property type="term" value="C:cytosol"/>
    <property type="evidence" value="ECO:0007669"/>
    <property type="project" value="TreeGrafter"/>
</dbReference>
<dbReference type="Pfam" id="PF13847">
    <property type="entry name" value="Methyltransf_31"/>
    <property type="match status" value="1"/>
</dbReference>
<protein>
    <recommendedName>
        <fullName evidence="10">Arsenite methyltransferase</fullName>
        <ecNumber evidence="9">2.1.1.137</ecNumber>
    </recommendedName>
    <alternativeName>
        <fullName evidence="3">BLOC-1-related complex subunit 7</fullName>
    </alternativeName>
</protein>
<evidence type="ECO:0000256" key="2">
    <source>
        <dbReference type="ARBA" id="ARBA00005433"/>
    </source>
</evidence>
<evidence type="ECO:0000256" key="13">
    <source>
        <dbReference type="ARBA" id="ARBA00048428"/>
    </source>
</evidence>
<dbReference type="GO" id="GO:0032259">
    <property type="term" value="P:methylation"/>
    <property type="evidence" value="ECO:0007669"/>
    <property type="project" value="UniProtKB-KW"/>
</dbReference>
<dbReference type="InterPro" id="IPR032143">
    <property type="entry name" value="BORCS7"/>
</dbReference>
<evidence type="ECO:0000259" key="14">
    <source>
        <dbReference type="Pfam" id="PF13847"/>
    </source>
</evidence>
<dbReference type="GO" id="GO:0009404">
    <property type="term" value="P:toxin metabolic process"/>
    <property type="evidence" value="ECO:0007669"/>
    <property type="project" value="TreeGrafter"/>
</dbReference>
<dbReference type="CDD" id="cd02440">
    <property type="entry name" value="AdoMet_MTases"/>
    <property type="match status" value="1"/>
</dbReference>
<evidence type="ECO:0000256" key="5">
    <source>
        <dbReference type="ARBA" id="ARBA00022691"/>
    </source>
</evidence>
<keyword evidence="4" id="KW-0808">Transferase</keyword>
<evidence type="ECO:0000256" key="8">
    <source>
        <dbReference type="ARBA" id="ARBA00034487"/>
    </source>
</evidence>
<comment type="subcellular location">
    <subcellularLocation>
        <location evidence="1">Lysosome membrane</location>
    </subcellularLocation>
</comment>
<reference evidence="15" key="1">
    <citation type="submission" date="2020-03" db="EMBL/GenBank/DDBJ databases">
        <title>Studies in the Genomics of Life Span.</title>
        <authorList>
            <person name="Glass D."/>
        </authorList>
    </citation>
    <scope>NUCLEOTIDE SEQUENCE</scope>
    <source>
        <strain evidence="15">LTLLF</strain>
        <tissue evidence="15">Muscle</tissue>
    </source>
</reference>
<comment type="catalytic activity">
    <reaction evidence="13">
        <text>arsenic triglutathione + 3 [thioredoxin]-dithiol + 3 S-adenosyl-L-methionine = trimethylarsine + 3 [thioredoxin]-disulfide + 3 glutathione + 3 S-adenosyl-L-homocysteine + 3 H(+)</text>
        <dbReference type="Rhea" id="RHEA:69432"/>
        <dbReference type="Rhea" id="RHEA-COMP:10698"/>
        <dbReference type="Rhea" id="RHEA-COMP:10700"/>
        <dbReference type="ChEBI" id="CHEBI:15378"/>
        <dbReference type="ChEBI" id="CHEBI:27130"/>
        <dbReference type="ChEBI" id="CHEBI:29950"/>
        <dbReference type="ChEBI" id="CHEBI:50058"/>
        <dbReference type="ChEBI" id="CHEBI:57856"/>
        <dbReference type="ChEBI" id="CHEBI:57925"/>
        <dbReference type="ChEBI" id="CHEBI:59789"/>
        <dbReference type="ChEBI" id="CHEBI:183640"/>
        <dbReference type="EC" id="2.1.1.137"/>
    </reaction>
</comment>
<evidence type="ECO:0000256" key="7">
    <source>
        <dbReference type="ARBA" id="ARBA00023228"/>
    </source>
</evidence>
<comment type="caution">
    <text evidence="15">The sequence shown here is derived from an EMBL/GenBank/DDBJ whole genome shotgun (WGS) entry which is preliminary data.</text>
</comment>
<dbReference type="GO" id="GO:0005765">
    <property type="term" value="C:lysosomal membrane"/>
    <property type="evidence" value="ECO:0007669"/>
    <property type="project" value="UniProtKB-SubCell"/>
</dbReference>
<organism evidence="15 16">
    <name type="scientific">Microtus ochrogaster</name>
    <name type="common">Prairie vole</name>
    <dbReference type="NCBI Taxonomy" id="79684"/>
    <lineage>
        <taxon>Eukaryota</taxon>
        <taxon>Metazoa</taxon>
        <taxon>Chordata</taxon>
        <taxon>Craniata</taxon>
        <taxon>Vertebrata</taxon>
        <taxon>Euteleostomi</taxon>
        <taxon>Mammalia</taxon>
        <taxon>Eutheria</taxon>
        <taxon>Euarchontoglires</taxon>
        <taxon>Glires</taxon>
        <taxon>Rodentia</taxon>
        <taxon>Myomorpha</taxon>
        <taxon>Muroidea</taxon>
        <taxon>Cricetidae</taxon>
        <taxon>Arvicolinae</taxon>
        <taxon>Microtus</taxon>
    </lineage>
</organism>
<dbReference type="InterPro" id="IPR029063">
    <property type="entry name" value="SAM-dependent_MTases_sf"/>
</dbReference>
<feature type="domain" description="Methyltransferase" evidence="14">
    <location>
        <begin position="222"/>
        <end position="370"/>
    </location>
</feature>
<comment type="catalytic activity">
    <reaction evidence="12">
        <text>arsenic triglutathione + 2 [thioredoxin]-dithiol + 2 S-adenosyl-L-methionine + H2O = dimethylarsinous acid + 2 [thioredoxin]-disulfide + 3 glutathione + 2 S-adenosyl-L-homocysteine + 2 H(+)</text>
        <dbReference type="Rhea" id="RHEA:69464"/>
        <dbReference type="Rhea" id="RHEA-COMP:10698"/>
        <dbReference type="Rhea" id="RHEA-COMP:10700"/>
        <dbReference type="ChEBI" id="CHEBI:15377"/>
        <dbReference type="ChEBI" id="CHEBI:15378"/>
        <dbReference type="ChEBI" id="CHEBI:23808"/>
        <dbReference type="ChEBI" id="CHEBI:29950"/>
        <dbReference type="ChEBI" id="CHEBI:50058"/>
        <dbReference type="ChEBI" id="CHEBI:57856"/>
        <dbReference type="ChEBI" id="CHEBI:57925"/>
        <dbReference type="ChEBI" id="CHEBI:59789"/>
        <dbReference type="ChEBI" id="CHEBI:183640"/>
        <dbReference type="EC" id="2.1.1.137"/>
    </reaction>
</comment>
<dbReference type="Proteomes" id="UP000710432">
    <property type="component" value="Unassembled WGS sequence"/>
</dbReference>